<dbReference type="InterPro" id="IPR045851">
    <property type="entry name" value="AMP-bd_C_sf"/>
</dbReference>
<dbReference type="InterPro" id="IPR009081">
    <property type="entry name" value="PP-bd_ACP"/>
</dbReference>
<dbReference type="Gene3D" id="2.30.38.10">
    <property type="entry name" value="Luciferase, Domain 3"/>
    <property type="match status" value="3"/>
</dbReference>
<dbReference type="NCBIfam" id="NF003417">
    <property type="entry name" value="PRK04813.1"/>
    <property type="match status" value="4"/>
</dbReference>
<dbReference type="PROSITE" id="PS00455">
    <property type="entry name" value="AMP_BINDING"/>
    <property type="match status" value="3"/>
</dbReference>
<keyword evidence="5" id="KW-0677">Repeat</keyword>
<gene>
    <name evidence="7" type="ORF">G3I67_08910</name>
</gene>
<dbReference type="GO" id="GO:0003824">
    <property type="term" value="F:catalytic activity"/>
    <property type="evidence" value="ECO:0007669"/>
    <property type="project" value="InterPro"/>
</dbReference>
<dbReference type="GO" id="GO:0005737">
    <property type="term" value="C:cytoplasm"/>
    <property type="evidence" value="ECO:0007669"/>
    <property type="project" value="TreeGrafter"/>
</dbReference>
<dbReference type="FunFam" id="3.40.50.12780:FF:000012">
    <property type="entry name" value="Non-ribosomal peptide synthetase"/>
    <property type="match status" value="2"/>
</dbReference>
<dbReference type="GO" id="GO:0031177">
    <property type="term" value="F:phosphopantetheine binding"/>
    <property type="evidence" value="ECO:0007669"/>
    <property type="project" value="InterPro"/>
</dbReference>
<dbReference type="CDD" id="cd19543">
    <property type="entry name" value="DCL_NRPS"/>
    <property type="match status" value="1"/>
</dbReference>
<dbReference type="CDD" id="cd02440">
    <property type="entry name" value="AdoMet_MTases"/>
    <property type="match status" value="1"/>
</dbReference>
<dbReference type="InterPro" id="IPR025110">
    <property type="entry name" value="AMP-bd_C"/>
</dbReference>
<organism evidence="7">
    <name type="scientific">Sheuella amnicola</name>
    <dbReference type="NCBI Taxonomy" id="2707330"/>
    <lineage>
        <taxon>Bacteria</taxon>
        <taxon>Pseudomonadati</taxon>
        <taxon>Pseudomonadota</taxon>
        <taxon>Betaproteobacteria</taxon>
        <taxon>Burkholderiales</taxon>
        <taxon>Alcaligenaceae</taxon>
        <taxon>Sheuella</taxon>
    </lineage>
</organism>
<name>A0A6B2R1X0_9BURK</name>
<dbReference type="Pfam" id="PF00501">
    <property type="entry name" value="AMP-binding"/>
    <property type="match status" value="3"/>
</dbReference>
<dbReference type="InterPro" id="IPR001242">
    <property type="entry name" value="Condensation_dom"/>
</dbReference>
<dbReference type="Gene3D" id="3.40.50.150">
    <property type="entry name" value="Vaccinia Virus protein VP39"/>
    <property type="match status" value="1"/>
</dbReference>
<evidence type="ECO:0000256" key="4">
    <source>
        <dbReference type="ARBA" id="ARBA00022553"/>
    </source>
</evidence>
<dbReference type="EMBL" id="JAAGRN010000005">
    <property type="protein sequence ID" value="NDY83349.1"/>
    <property type="molecule type" value="Genomic_DNA"/>
</dbReference>
<reference evidence="7" key="1">
    <citation type="submission" date="2020-02" db="EMBL/GenBank/DDBJ databases">
        <authorList>
            <person name="Chen W.-M."/>
        </authorList>
    </citation>
    <scope>NUCLEOTIDE SEQUENCE</scope>
    <source>
        <strain evidence="7">NBD-18</strain>
    </source>
</reference>
<dbReference type="FunFam" id="1.10.1200.10:FF:000005">
    <property type="entry name" value="Nonribosomal peptide synthetase 1"/>
    <property type="match status" value="1"/>
</dbReference>
<dbReference type="Gene3D" id="3.30.559.10">
    <property type="entry name" value="Chloramphenicol acetyltransferase-like domain"/>
    <property type="match status" value="4"/>
</dbReference>
<dbReference type="FunFam" id="3.40.50.980:FF:000001">
    <property type="entry name" value="Non-ribosomal peptide synthetase"/>
    <property type="match status" value="2"/>
</dbReference>
<dbReference type="InterPro" id="IPR029063">
    <property type="entry name" value="SAM-dependent_MTases_sf"/>
</dbReference>
<dbReference type="SMART" id="SM00823">
    <property type="entry name" value="PKS_PP"/>
    <property type="match status" value="3"/>
</dbReference>
<dbReference type="Gene3D" id="3.30.559.30">
    <property type="entry name" value="Nonribosomal peptide synthetase, condensation domain"/>
    <property type="match status" value="4"/>
</dbReference>
<dbReference type="Gene3D" id="1.10.1200.10">
    <property type="entry name" value="ACP-like"/>
    <property type="match status" value="2"/>
</dbReference>
<evidence type="ECO:0000259" key="6">
    <source>
        <dbReference type="PROSITE" id="PS50075"/>
    </source>
</evidence>
<dbReference type="NCBIfam" id="TIGR01733">
    <property type="entry name" value="AA-adenyl-dom"/>
    <property type="match status" value="3"/>
</dbReference>
<accession>A0A6B2R1X0</accession>
<dbReference type="SUPFAM" id="SSF52777">
    <property type="entry name" value="CoA-dependent acyltransferases"/>
    <property type="match status" value="8"/>
</dbReference>
<evidence type="ECO:0000256" key="3">
    <source>
        <dbReference type="ARBA" id="ARBA00022450"/>
    </source>
</evidence>
<dbReference type="InterPro" id="IPR020845">
    <property type="entry name" value="AMP-binding_CS"/>
</dbReference>
<dbReference type="PROSITE" id="PS00012">
    <property type="entry name" value="PHOSPHOPANTETHEINE"/>
    <property type="match status" value="2"/>
</dbReference>
<evidence type="ECO:0000256" key="5">
    <source>
        <dbReference type="ARBA" id="ARBA00022737"/>
    </source>
</evidence>
<dbReference type="SUPFAM" id="SSF53335">
    <property type="entry name" value="S-adenosyl-L-methionine-dependent methyltransferases"/>
    <property type="match status" value="1"/>
</dbReference>
<evidence type="ECO:0000256" key="2">
    <source>
        <dbReference type="ARBA" id="ARBA00006432"/>
    </source>
</evidence>
<dbReference type="Pfam" id="PF00668">
    <property type="entry name" value="Condensation"/>
    <property type="match status" value="4"/>
</dbReference>
<dbReference type="CDD" id="cd19534">
    <property type="entry name" value="E_NRPS"/>
    <property type="match status" value="1"/>
</dbReference>
<sequence>MKSVADRLAHLSPAKRALLQRLQAQEHSNDLSEVITRHEGQKTGLPLSSSQQRLWFLDQLEGANATYNMPVAVRLEGHLDVEKLERVFKEILKRHESIRTNFTSINGEPVQSVSDHAGWELGKIDISDTPVDDQQARISRISAAEAQLPFNLAKDCLLRATLIKVAIDVHIILITMHHIVSDGWSIGNVLLRELITLYSDFTQGKESSLEELPIQYSDFAIWQREWLKGENVSSQLNYWTKQLAGIPALLEFPTDLPRPPVQSFKGQVYNFTLDKSLLAKLKGLSQKSGVTLFMTLLAGFSALLSRYSGQDDVLVGSPIAGRNRKELEPLIGFFINSLVFRTTFHPELTGTELLLNTRQTCLDAFKHQDVPFDRVVETIKPERNPSFSPLFQVMFILQTQNAERSDLTAGDVKLTTLPIDAGTSMFDFTLKLEEQGGTLEGEFEYNTSLFKHDTIKRFVNHYICLLENLSNNPDQILSQIPLMLDDERQQILDVVNQTNRSFNFSENVPSLFAKQADLRPNSIAVQCGDEALTYFELNRRATQLALHLKSLGAGTETLVGLCTERGIPMLVGLLGILKAGAAYVPLDPSYPKDRIGTMIESSGLRLLITEDACLNALPDSTCTNILIDQHWPLIEQASGVLSDAFLPDTLAYVIYTSGSTGKPKGVQITHRALTNFLLTMQERPGLTHQDVLLAVTTISFDIAGLELYLPLISGAKIILASRETAMDGFALLAAMRNSNATVMQATPATWRMLMLTNPKNLGVKRIFCGGEALDAELASLLQEMNAEIWNLYGPTETTIWSTAYHVNAKSNDSLASRKSAASIGSPIGNTRVYVLDEFLEPTPIGVPGELYIGGAGVSRGYFNQAGLTAERFIPDPFGKGDSTRLYRTGDRCYFNAEGQLIYSGRIDFQVKVRGFRIELGEIESTLLQHEAVQNAVAIVKTDQVDQAQIVAYVQLEPNWTPSNDQHEVNDRQIDKWQTVWNETYKANPKKIEDDLSGWLSTYTGKSIERAEMLRWTQDTVDRIQKLKPTKILEIGCGTGLLLTRLAPHVEHYTGVDFSANVLGNLAARLDQMGIGNVNLECRQANALPEEFNRKYDTVIINSVAQYFPNIEYLIDVLTKAIDSISDGGHLFLGDLRTQGLQRIQHLSVAQFQHPEETSNQELRRIADASVQREEELVIDLELLALLKSRINRIKNIESIIKYNSDDNEMSKFRSDVIIHIGNAESNHASTSVEILDYLSLDMDEVGLKDLLCNRKSSVIIRNMPNTRLQDDAMLLDRVYPSPQPHPDSTRASQSNLNSISISRLLEIGTACDFEVFIAFSSTDPEHRLDVYFDFESKHSRFGVPIEISYPDFSPAGKVISRLANHPDQVIHNRILVSSLRTLLQEHLPAYMIPSAIVCVDQMPMTPNGKIDRKALPSPDTFERQETYVAPQTEDEIKLCEIWSQLLGAPKVGVHDNFFMLGGHSLLAVQVISKIRDVFSIELSIQALFDSPTIAQLAKLIESNSHQAQSTASPITPRDTSDRRFAPLSFSQQRLWFLSQLEGLASTYLISGAVRVRGNLNIEILEAVFTEIVRRHESLRTRFVEINGHPQAEIRLASPFKLTRIDISHLEEALKIQQESFLIAQESNRPFDLADDLLFRVTVIKTSSDLHTMVMSLHHIISDEWSMALLQQEIADLYRAYSQHQQSPLTDLAIQYGDFAHWQREWLSSDQIEHQLGYWSNHLANAPALLELPTDFPRPAVARHIGKTHTFSINRNSANRIRHLAQTTGSTLFMTMLAGWAYLLSRHAGTNDIVIGSPMSNRNRSELEKLIGFFVNTIPLRFNLGGNPSARTLLEHARHVSLGAFANQDVPFDSIVETVKPERNLSYTPIFQAMFVMQNAPTAELAFNELVLEPIRTETLVSKFDLTLSVEEIDHNLICTIEYSTDLFKDTTIQNLSDQYAHLLDEMTVHTDASLASLSLISQSAWKKQQVELYQPESAWLADWGTSSVLELFNEVVKRDPEKVALTHLGRELRYSELDHLSNRLAHALKQRISCDQPVIGLHAEPDFNMIIGMLGILKAGAAYLPLLPETPAERIRMMINETNAQYVLNANADLNLDNPGCTQLLIDELIENQENSSKGAWNIHPSSLAYVIYTSGSTGQPKGVMVSHQNLACSTSARLRYYKMNFTSLILLQPFSFDVATGNIFWTLCSGANLHLEPRSLAQDPHLLLQKIQEYKNSHLVLLPLLYGPLLDLASADALSSLRNVIVGGEKMPIDLIQKHFKMCPESSLHNEYGPTEATVMCCAYDANQPDNLDKIVPIGKPIAASRIYLLDPYLNPVPTGMPGELCIGGPQVSLGYLSHPSLSADKFIPDPFDAQPGSRLYRSGDIARMLPDGNIEFVGREDQQVKIRGFRVELGEIQAKIKSFPSIKDCVVLALELGSSKRLVTYVIPESSTSFSEKDLIAFLSTELPEYMIPTSCIALEEFPLTSNGKLDHRALPSPDQTIQAQNLAAPVNRIESELLDIWMTVLGTKQISVEDNFFTLGGDSILSIQIISRANQAGFSLTVKQLFQHQTIRKLATCVRMGQSVAADQQPYFGSFDTSPIQKWFLDENPAHPDHFNQSLFLEINPSITDDQLKSSIRALVHHHDMLRARFNRESDLEWQARISDSIDEDAFTSVTMTALSQQEWSAAIDDIANQAQQSLSLSNGPIWRVIRFKMPAGTSDKLLWIIHHLAVDGISWRILLEDLEACLSQSVNAQQIALPFKTSSFPLWSKKLQTYAADDKNVSVLNYWLKMGSSQAPELNRDFEITHTNQNDLSTLQTLTTALPADLSQTILTDGLKAFRAQINDLLLTALANTFEQWTGHSKLLLTLEGHGREDLFNDVDISRTVGWFTSGFPVLLDLTSTPYTGDHQIGSRINQVKNTLRSIPDHGVGFGIFRRLHPDPEIRKQLAYGDMPELSFNYLGQFNKPPSNRYVLGEATESAGREQALTGKRTALIEVNGIFRGDALEFTWGYSDQIHRSETVQHLAQSFIAELTKLSKLSQHGADGYHDYAAVDFPLAHLDQESLEVITRETPDPIEDIYPLSPMQQGMLFHSELEEHAGNYIIQFTCTLRGNLNVEQFVRAWQMVLNRHSSLRAKIFTLPGRDPLQVVLQNVELPWIFHDWRGQPLQQQSLSWTEAISHDRTLGFNPQSAPMMRCTLARTRENEWKFLWSHHHLLTDGWCLPILLNDAISIYESENSGLAYSQPKPRPYRDYIEWLSARDLDQARQYWRKNLAGFDTPTTIGTLPTRTDLAETSYQDYAVELDENTSNELRTLSKQHSLTLSILIQGAWSLVLSRYSGSDDVVFGATVSGRPPEIAEVDGMVGLFINTLPVRIAVHSSQTLIDFLIDIREQQLTRDEYAYTPLVEIHACTDVPVRQALFESIVIFENYPVDEMLDQKADALQFDDVKVMEQTSFPFTITASPGNRIPIKLTCDTSRLDNAQAQRLLKHFTNLLSSISNKINDTVESWRRTMLGSSELLALIQDENQTICHTEHHDLTFPRLFEIQAQRNPDRIAVMFEDQKLTYAELNSLANKVANQLQLLGIGEGQSVAIYMHRSANLLAALIGVQKSGATYIPLDPSYPADRIAYMIQDSKAGIVLTDEDTFDQIQADHAKTLKLNDLLQNTELTSINPMTSIDSNALAYIIYTSGSTGKPKGVELSHRGLTNFLLSMAHTPGLSDTDTLLAVTTISFDIAALELYLPLLVGAKVVIASRETAVDSTKLLEEITTRNISVMQATPTTWRMLIEAGWHGVSSLTRGFCGGEGFPHDLAQAMLSNGLNVWNLYGPTETTIWSSAYQVPVDDQAKAYEDIGQPIDNTTMYVVDQSMDLCPNGVAGELLIGGEGLAVGYRGLPAMTAEKFIPDPFGSKPGARLYRTGDRALRQSNGILTCLGRIDHQIKVRGFRIEPGEIEVIIQQHPAVSQAVISVWEPAVGDKRIAAYMTRLDDAVQVETIRDWARQQLPPHMVPTEWIFVEQFPLTPNGKLDRKSLPDPSGSQQHDFLPPVGLTETTLAQLMAEVLNTVQIGRDNDFFDLGGHSLLAGRLVTQIAQVMEIRIPLATLFERPTVKLLAQYIETQRWAAQQSERPEDLSDDEEEFKL</sequence>
<dbReference type="InterPro" id="IPR006162">
    <property type="entry name" value="Ppantetheine_attach_site"/>
</dbReference>
<dbReference type="InterPro" id="IPR010071">
    <property type="entry name" value="AA_adenyl_dom"/>
</dbReference>
<dbReference type="RefSeq" id="WP_163654434.1">
    <property type="nucleotide sequence ID" value="NZ_JAAGRN010000005.1"/>
</dbReference>
<comment type="caution">
    <text evidence="7">The sequence shown here is derived from an EMBL/GenBank/DDBJ whole genome shotgun (WGS) entry which is preliminary data.</text>
</comment>
<dbReference type="FunFam" id="3.30.559.10:FF:000012">
    <property type="entry name" value="Non-ribosomal peptide synthetase"/>
    <property type="match status" value="1"/>
</dbReference>
<dbReference type="InterPro" id="IPR029058">
    <property type="entry name" value="AB_hydrolase_fold"/>
</dbReference>
<dbReference type="Pfam" id="PF00550">
    <property type="entry name" value="PP-binding"/>
    <property type="match status" value="3"/>
</dbReference>
<dbReference type="GO" id="GO:0043041">
    <property type="term" value="P:amino acid activation for nonribosomal peptide biosynthetic process"/>
    <property type="evidence" value="ECO:0007669"/>
    <property type="project" value="TreeGrafter"/>
</dbReference>
<dbReference type="GO" id="GO:0009403">
    <property type="term" value="P:toxin biosynthetic process"/>
    <property type="evidence" value="ECO:0007669"/>
    <property type="project" value="UniProtKB-ARBA"/>
</dbReference>
<comment type="cofactor">
    <cofactor evidence="1">
        <name>pantetheine 4'-phosphate</name>
        <dbReference type="ChEBI" id="CHEBI:47942"/>
    </cofactor>
</comment>
<dbReference type="CDD" id="cd05930">
    <property type="entry name" value="A_NRPS"/>
    <property type="match status" value="1"/>
</dbReference>
<keyword evidence="3" id="KW-0596">Phosphopantetheine</keyword>
<evidence type="ECO:0000313" key="7">
    <source>
        <dbReference type="EMBL" id="NDY83349.1"/>
    </source>
</evidence>
<dbReference type="Gene3D" id="3.40.50.1820">
    <property type="entry name" value="alpha/beta hydrolase"/>
    <property type="match status" value="1"/>
</dbReference>
<dbReference type="Gene3D" id="3.30.300.30">
    <property type="match status" value="4"/>
</dbReference>
<dbReference type="CDD" id="cd19531">
    <property type="entry name" value="LCL_NRPS-like"/>
    <property type="match status" value="2"/>
</dbReference>
<dbReference type="PROSITE" id="PS50075">
    <property type="entry name" value="CARRIER"/>
    <property type="match status" value="3"/>
</dbReference>
<dbReference type="NCBIfam" id="TIGR01720">
    <property type="entry name" value="NRPS-para261"/>
    <property type="match status" value="1"/>
</dbReference>
<dbReference type="InterPro" id="IPR000873">
    <property type="entry name" value="AMP-dep_synth/lig_dom"/>
</dbReference>
<feature type="domain" description="Carrier" evidence="6">
    <location>
        <begin position="2491"/>
        <end position="2565"/>
    </location>
</feature>
<proteinExistence type="inferred from homology"/>
<evidence type="ECO:0000256" key="1">
    <source>
        <dbReference type="ARBA" id="ARBA00001957"/>
    </source>
</evidence>
<dbReference type="PANTHER" id="PTHR45527:SF1">
    <property type="entry name" value="FATTY ACID SYNTHASE"/>
    <property type="match status" value="1"/>
</dbReference>
<dbReference type="FunFam" id="3.30.300.30:FF:000010">
    <property type="entry name" value="Enterobactin synthetase component F"/>
    <property type="match status" value="2"/>
</dbReference>
<dbReference type="Pfam" id="PF08242">
    <property type="entry name" value="Methyltransf_12"/>
    <property type="match status" value="1"/>
</dbReference>
<dbReference type="SUPFAM" id="SSF56801">
    <property type="entry name" value="Acetyl-CoA synthetase-like"/>
    <property type="match status" value="3"/>
</dbReference>
<keyword evidence="4" id="KW-0597">Phosphoprotein</keyword>
<dbReference type="InterPro" id="IPR020806">
    <property type="entry name" value="PKS_PP-bd"/>
</dbReference>
<comment type="similarity">
    <text evidence="2">Belongs to the ATP-dependent AMP-binding enzyme family.</text>
</comment>
<dbReference type="PANTHER" id="PTHR45527">
    <property type="entry name" value="NONRIBOSOMAL PEPTIDE SYNTHETASE"/>
    <property type="match status" value="1"/>
</dbReference>
<dbReference type="FunFam" id="1.10.1200.10:FF:000016">
    <property type="entry name" value="Non-ribosomal peptide synthase"/>
    <property type="match status" value="1"/>
</dbReference>
<dbReference type="SUPFAM" id="SSF47336">
    <property type="entry name" value="ACP-like"/>
    <property type="match status" value="3"/>
</dbReference>
<dbReference type="Pfam" id="PF13193">
    <property type="entry name" value="AMP-binding_C"/>
    <property type="match status" value="2"/>
</dbReference>
<feature type="domain" description="Carrier" evidence="6">
    <location>
        <begin position="1429"/>
        <end position="1504"/>
    </location>
</feature>
<dbReference type="InterPro" id="IPR013217">
    <property type="entry name" value="Methyltransf_12"/>
</dbReference>
<feature type="domain" description="Carrier" evidence="6">
    <location>
        <begin position="4023"/>
        <end position="4098"/>
    </location>
</feature>
<dbReference type="InterPro" id="IPR023213">
    <property type="entry name" value="CAT-like_dom_sf"/>
</dbReference>
<dbReference type="InterPro" id="IPR036736">
    <property type="entry name" value="ACP-like_sf"/>
</dbReference>
<dbReference type="Gene3D" id="3.40.50.980">
    <property type="match status" value="6"/>
</dbReference>
<dbReference type="GO" id="GO:0072330">
    <property type="term" value="P:monocarboxylic acid biosynthetic process"/>
    <property type="evidence" value="ECO:0007669"/>
    <property type="project" value="UniProtKB-ARBA"/>
</dbReference>
<dbReference type="CDD" id="cd12116">
    <property type="entry name" value="A_NRPS_Ta1_like"/>
    <property type="match status" value="1"/>
</dbReference>
<dbReference type="InterPro" id="IPR010060">
    <property type="entry name" value="NRPS_synth"/>
</dbReference>
<protein>
    <submittedName>
        <fullName evidence="7">Amino acid adenylation domain-containing protein</fullName>
    </submittedName>
</protein>